<organism evidence="1 2">
    <name type="scientific">Lipomyces kononenkoae</name>
    <name type="common">Yeast</name>
    <dbReference type="NCBI Taxonomy" id="34357"/>
    <lineage>
        <taxon>Eukaryota</taxon>
        <taxon>Fungi</taxon>
        <taxon>Dikarya</taxon>
        <taxon>Ascomycota</taxon>
        <taxon>Saccharomycotina</taxon>
        <taxon>Lipomycetes</taxon>
        <taxon>Lipomycetales</taxon>
        <taxon>Lipomycetaceae</taxon>
        <taxon>Lipomyces</taxon>
    </lineage>
</organism>
<keyword evidence="2" id="KW-1185">Reference proteome</keyword>
<comment type="caution">
    <text evidence="1">The sequence shown here is derived from an EMBL/GenBank/DDBJ whole genome shotgun (WGS) entry which is preliminary data.</text>
</comment>
<reference evidence="2" key="1">
    <citation type="journal article" date="2024" name="Front. Bioeng. Biotechnol.">
        <title>Genome-scale model development and genomic sequencing of the oleaginous clade Lipomyces.</title>
        <authorList>
            <person name="Czajka J.J."/>
            <person name="Han Y."/>
            <person name="Kim J."/>
            <person name="Mondo S.J."/>
            <person name="Hofstad B.A."/>
            <person name="Robles A."/>
            <person name="Haridas S."/>
            <person name="Riley R."/>
            <person name="LaButti K."/>
            <person name="Pangilinan J."/>
            <person name="Andreopoulos W."/>
            <person name="Lipzen A."/>
            <person name="Yan J."/>
            <person name="Wang M."/>
            <person name="Ng V."/>
            <person name="Grigoriev I.V."/>
            <person name="Spatafora J.W."/>
            <person name="Magnuson J.K."/>
            <person name="Baker S.E."/>
            <person name="Pomraning K.R."/>
        </authorList>
    </citation>
    <scope>NUCLEOTIDE SEQUENCE [LARGE SCALE GENOMIC DNA]</scope>
    <source>
        <strain evidence="2">CBS 7786</strain>
    </source>
</reference>
<gene>
    <name evidence="1" type="ORF">V1525DRAFT_428130</name>
</gene>
<proteinExistence type="predicted"/>
<protein>
    <submittedName>
        <fullName evidence="1">Uncharacterized protein</fullName>
    </submittedName>
</protein>
<sequence>MATNPTDTTNLSDREYDIERKIQLYGIYHAFKIGRMPSNNQIDVALNSFLATDFMNTDSRWQRKLSDEGRLLLKDFANVVENAKILVLSKNYDNLFQEFIWHSSQMSAGERPQLGVTTTGASDAEKDRATLYDNDVVKGLRDLGTLIITNGQFRKLLSDGITLLRDMAADVAIGVAQRVRPTEEQIGKIDQPAPEDTWHTTPNQRKLDLNLGRGREEPPHEVGKTLDDKNQRVNQAKDYLKNKIPKDRRDQVLLRFKKAVVEIQGHPDYKNAIDAILNLIETYTGHVTTATDVYTSKVKKISENDHLQQAQFNLKASILIERFANSTSMDDLLDTVGDLYVDADKDPVLKTWFRDLSAYIRKVLEEEGYILSDSARDEFNLIYDRGNDIFTHRYGDYSDQFEYEFTYLIDKFQADPLNQQFGDSITTLFHDLATDEKGEVVFKKYLVNDITDVILPEVFKKIRYLPLPRIEYAGRDLDAVVENLVIESANLFPNMIEIQNHSFLRWGRMAISKGKHSSFIVNVSGIQCDLKDVSYYIHKKAGFPQISDTGVADFFVPREGLGIKMRLSTCTSGSRKTFFNLDEVQVKIKDLGARLKKSNHMILFTIFRPLLITIVKPGLKRTLQKQIRETFNQLDETAYNIYINKKHTAADVRQNPDIEKEPSTLDMYWEATKSELLRQKEHKRELEAKGIKPEGKVNVAMTQDDSILKDVVLPTGFTSAKVAFFKKMAAEGDRWKSKVFSLGSAAPSKEFPVPREISRRSRETAAQKIDIVNAPSKSADRSGDSEQRGSTTDARATKSSGPASVVEASPADIQASQISEGGESGYESGLDASGTSLATNPMSTGRRTTAESTSDFDRPSAGGSNRDTLDALTGGKLPICALPGARSKDSSAHQ</sequence>
<evidence type="ECO:0000313" key="1">
    <source>
        <dbReference type="EMBL" id="KAK9234989.1"/>
    </source>
</evidence>
<name>A0ACC3SV41_LIPKO</name>
<evidence type="ECO:0000313" key="2">
    <source>
        <dbReference type="Proteomes" id="UP001433508"/>
    </source>
</evidence>
<dbReference type="Proteomes" id="UP001433508">
    <property type="component" value="Unassembled WGS sequence"/>
</dbReference>
<dbReference type="EMBL" id="MU971437">
    <property type="protein sequence ID" value="KAK9234989.1"/>
    <property type="molecule type" value="Genomic_DNA"/>
</dbReference>
<accession>A0ACC3SV41</accession>